<feature type="compositionally biased region" description="Low complexity" evidence="1">
    <location>
        <begin position="246"/>
        <end position="266"/>
    </location>
</feature>
<dbReference type="eggNOG" id="ENOG502QVE1">
    <property type="taxonomic scope" value="Eukaryota"/>
</dbReference>
<dbReference type="STRING" id="931890.G8JTN8"/>
<dbReference type="EMBL" id="CP002500">
    <property type="protein sequence ID" value="AET39391.1"/>
    <property type="molecule type" value="Genomic_DNA"/>
</dbReference>
<organism evidence="2 3">
    <name type="scientific">Eremothecium cymbalariae (strain CBS 270.75 / DBVPG 7215 / KCTC 17166 / NRRL Y-17582)</name>
    <name type="common">Yeast</name>
    <dbReference type="NCBI Taxonomy" id="931890"/>
    <lineage>
        <taxon>Eukaryota</taxon>
        <taxon>Fungi</taxon>
        <taxon>Dikarya</taxon>
        <taxon>Ascomycota</taxon>
        <taxon>Saccharomycotina</taxon>
        <taxon>Saccharomycetes</taxon>
        <taxon>Saccharomycetales</taxon>
        <taxon>Saccharomycetaceae</taxon>
        <taxon>Eremothecium</taxon>
    </lineage>
</organism>
<keyword evidence="3" id="KW-1185">Reference proteome</keyword>
<proteinExistence type="predicted"/>
<dbReference type="RefSeq" id="XP_003646208.1">
    <property type="nucleotide sequence ID" value="XM_003646160.1"/>
</dbReference>
<dbReference type="GO" id="GO:0000977">
    <property type="term" value="F:RNA polymerase II transcription regulatory region sequence-specific DNA binding"/>
    <property type="evidence" value="ECO:0007669"/>
    <property type="project" value="EnsemblFungi"/>
</dbReference>
<dbReference type="OMA" id="FVMERFF"/>
<dbReference type="InParanoid" id="G8JTN8"/>
<gene>
    <name evidence="2" type="ordered locus">Ecym_4329</name>
</gene>
<dbReference type="GO" id="GO:0000981">
    <property type="term" value="F:DNA-binding transcription factor activity, RNA polymerase II-specific"/>
    <property type="evidence" value="ECO:0007669"/>
    <property type="project" value="EnsemblFungi"/>
</dbReference>
<sequence length="644" mass="71090">MNGIHKPTGNGTTHRIREQLNFKDNKKWKQFSSRRLELIDKFGLSERKASEQDDNIRQIATILRTEFGYPVSSAAEFEKLVTAAVQSVRRNRKRCTKTRSGGASKRHGGNISSGGLSSGSDMEDNFSRISSPILTSNNSVTSTASSSFQPIQSMSTLPVLQPKPVRIAAARSMKLEQYTSTNGGNMTVKTIHKLINYNELLSNVLSDLVHNQIPLKDQSTNDNNSELAELAVFTQQSNLLSLALASSKDTNNSNSSTSSEQDQQNQRHGPEFSNNETIQYFLREKILVHIQKSKTCTELSMNSQLPEHSMNLCMLGDSCIRAALSFVIERFFSNLDSSSVEYIFSNLTSLQQLASISTKLFASSTSTNMNILPLESKLTLLQLVIGSIVKDFGFDPCIYPLGEIFHDTILRQYPLACNASSSSEKTAILTTVSMKPQLANQDINRKVLLKFQEKEQRFTFPLLSNGPPTISEILENSRHLFQISSNSGRLALYHKGHIIKDDTKLATILNQFTSEETVVELREVSDLQEKSGNSFIDDSTYNGLTILSNVSTTAATTNSQQSPTTRATSSPLVSNYTHTNTASVAALDSIISRISSPVAMKTQSTNGEINAPPTIRNRSPQQIGMHSKSPFDKGLPQPVFQPLL</sequence>
<accession>G8JTN8</accession>
<dbReference type="Proteomes" id="UP000006790">
    <property type="component" value="Chromosome 4"/>
</dbReference>
<evidence type="ECO:0000313" key="3">
    <source>
        <dbReference type="Proteomes" id="UP000006790"/>
    </source>
</evidence>
<dbReference type="GeneID" id="11471564"/>
<evidence type="ECO:0008006" key="4">
    <source>
        <dbReference type="Google" id="ProtNLM"/>
    </source>
</evidence>
<dbReference type="AlphaFoldDB" id="G8JTN8"/>
<dbReference type="GO" id="GO:1990383">
    <property type="term" value="P:cellular response to biotin starvation"/>
    <property type="evidence" value="ECO:0007669"/>
    <property type="project" value="EnsemblFungi"/>
</dbReference>
<feature type="region of interest" description="Disordered" evidence="1">
    <location>
        <begin position="599"/>
        <end position="644"/>
    </location>
</feature>
<dbReference type="FunCoup" id="G8JTN8">
    <property type="interactions" value="174"/>
</dbReference>
<name>G8JTN8_ERECY</name>
<protein>
    <recommendedName>
        <fullName evidence="4">Transcription factor VHR1</fullName>
    </recommendedName>
</protein>
<feature type="region of interest" description="Disordered" evidence="1">
    <location>
        <begin position="553"/>
        <end position="574"/>
    </location>
</feature>
<feature type="region of interest" description="Disordered" evidence="1">
    <location>
        <begin position="91"/>
        <end position="122"/>
    </location>
</feature>
<evidence type="ECO:0000313" key="2">
    <source>
        <dbReference type="EMBL" id="AET39391.1"/>
    </source>
</evidence>
<dbReference type="GO" id="GO:0005634">
    <property type="term" value="C:nucleus"/>
    <property type="evidence" value="ECO:0007669"/>
    <property type="project" value="EnsemblFungi"/>
</dbReference>
<dbReference type="HOGENOM" id="CLU_006698_0_0_1"/>
<evidence type="ECO:0000256" key="1">
    <source>
        <dbReference type="SAM" id="MobiDB-lite"/>
    </source>
</evidence>
<feature type="region of interest" description="Disordered" evidence="1">
    <location>
        <begin position="246"/>
        <end position="272"/>
    </location>
</feature>
<dbReference type="InterPro" id="IPR007147">
    <property type="entry name" value="TF_Vhr"/>
</dbReference>
<dbReference type="Pfam" id="PF04001">
    <property type="entry name" value="Vhr1"/>
    <property type="match status" value="1"/>
</dbReference>
<dbReference type="KEGG" id="erc:Ecym_4329"/>
<dbReference type="GO" id="GO:0045944">
    <property type="term" value="P:positive regulation of transcription by RNA polymerase II"/>
    <property type="evidence" value="ECO:0007669"/>
    <property type="project" value="EnsemblFungi"/>
</dbReference>
<feature type="compositionally biased region" description="Low complexity" evidence="1">
    <location>
        <begin position="109"/>
        <end position="120"/>
    </location>
</feature>
<dbReference type="OrthoDB" id="4089008at2759"/>
<feature type="compositionally biased region" description="Low complexity" evidence="1">
    <location>
        <begin position="553"/>
        <end position="565"/>
    </location>
</feature>
<reference evidence="3" key="1">
    <citation type="journal article" date="2012" name="G3 (Bethesda)">
        <title>Pichia sorbitophila, an interspecies yeast hybrid reveals early steps of genome resolution following polyploidization.</title>
        <authorList>
            <person name="Leh Louis V."/>
            <person name="Despons L."/>
            <person name="Friedrich A."/>
            <person name="Martin T."/>
            <person name="Durrens P."/>
            <person name="Casaregola S."/>
            <person name="Neuveglise C."/>
            <person name="Fairhead C."/>
            <person name="Marck C."/>
            <person name="Cruz J.A."/>
            <person name="Straub M.L."/>
            <person name="Kugler V."/>
            <person name="Sacerdot C."/>
            <person name="Uzunov Z."/>
            <person name="Thierry A."/>
            <person name="Weiss S."/>
            <person name="Bleykasten C."/>
            <person name="De Montigny J."/>
            <person name="Jacques N."/>
            <person name="Jung P."/>
            <person name="Lemaire M."/>
            <person name="Mallet S."/>
            <person name="Morel G."/>
            <person name="Richard G.F."/>
            <person name="Sarkar A."/>
            <person name="Savel G."/>
            <person name="Schacherer J."/>
            <person name="Seret M.L."/>
            <person name="Talla E."/>
            <person name="Samson G."/>
            <person name="Jubin C."/>
            <person name="Poulain J."/>
            <person name="Vacherie B."/>
            <person name="Barbe V."/>
            <person name="Pelletier E."/>
            <person name="Sherman D.J."/>
            <person name="Westhof E."/>
            <person name="Weissenbach J."/>
            <person name="Baret P.V."/>
            <person name="Wincker P."/>
            <person name="Gaillardin C."/>
            <person name="Dujon B."/>
            <person name="Souciet J.L."/>
        </authorList>
    </citation>
    <scope>NUCLEOTIDE SEQUENCE [LARGE SCALE GENOMIC DNA]</scope>
    <source>
        <strain evidence="3">CBS 270.75 / DBVPG 7215 / KCTC 17166 / NRRL Y-17582</strain>
    </source>
</reference>